<sequence>MAFENKPNGRVCTCGLVTGFVPIEEVEGHLDTRTWEPANDVVFDLTDPNAAHPSINLDELESVDWILSTEDVELLDENDD</sequence>
<organism evidence="1 2">
    <name type="scientific">Knoellia subterranea KCTC 19937</name>
    <dbReference type="NCBI Taxonomy" id="1385521"/>
    <lineage>
        <taxon>Bacteria</taxon>
        <taxon>Bacillati</taxon>
        <taxon>Actinomycetota</taxon>
        <taxon>Actinomycetes</taxon>
        <taxon>Micrococcales</taxon>
        <taxon>Intrasporangiaceae</taxon>
        <taxon>Knoellia</taxon>
    </lineage>
</organism>
<keyword evidence="2" id="KW-1185">Reference proteome</keyword>
<reference evidence="1 2" key="1">
    <citation type="submission" date="2013-08" db="EMBL/GenBank/DDBJ databases">
        <title>The genome sequence of Knoellia subterranea.</title>
        <authorList>
            <person name="Zhu W."/>
            <person name="Wang G."/>
        </authorList>
    </citation>
    <scope>NUCLEOTIDE SEQUENCE [LARGE SCALE GENOMIC DNA]</scope>
    <source>
        <strain evidence="1 2">KCTC 19937</strain>
    </source>
</reference>
<dbReference type="EMBL" id="AVPK01000012">
    <property type="protein sequence ID" value="KGN36329.1"/>
    <property type="molecule type" value="Genomic_DNA"/>
</dbReference>
<name>A0A0A0JHV4_9MICO</name>
<protein>
    <submittedName>
        <fullName evidence="1">Uncharacterized protein</fullName>
    </submittedName>
</protein>
<dbReference type="Proteomes" id="UP000030011">
    <property type="component" value="Unassembled WGS sequence"/>
</dbReference>
<gene>
    <name evidence="1" type="ORF">N803_05865</name>
</gene>
<comment type="caution">
    <text evidence="1">The sequence shown here is derived from an EMBL/GenBank/DDBJ whole genome shotgun (WGS) entry which is preliminary data.</text>
</comment>
<dbReference type="eggNOG" id="ENOG5032A3H">
    <property type="taxonomic scope" value="Bacteria"/>
</dbReference>
<evidence type="ECO:0000313" key="1">
    <source>
        <dbReference type="EMBL" id="KGN36329.1"/>
    </source>
</evidence>
<evidence type="ECO:0000313" key="2">
    <source>
        <dbReference type="Proteomes" id="UP000030011"/>
    </source>
</evidence>
<proteinExistence type="predicted"/>
<accession>A0A0A0JHV4</accession>
<dbReference type="AlphaFoldDB" id="A0A0A0JHV4"/>